<evidence type="ECO:0000313" key="2">
    <source>
        <dbReference type="Proteomes" id="UP000190951"/>
    </source>
</evidence>
<evidence type="ECO:0000313" key="1">
    <source>
        <dbReference type="EMBL" id="URZ13417.1"/>
    </source>
</evidence>
<gene>
    <name evidence="1" type="ORF">CROST_041830</name>
</gene>
<dbReference type="RefSeq" id="WP_077834928.1">
    <property type="nucleotide sequence ID" value="NZ_CP096983.1"/>
</dbReference>
<dbReference type="InterPro" id="IPR029063">
    <property type="entry name" value="SAM-dependent_MTases_sf"/>
</dbReference>
<dbReference type="Gene3D" id="3.40.50.720">
    <property type="entry name" value="NAD(P)-binding Rossmann-like Domain"/>
    <property type="match status" value="1"/>
</dbReference>
<dbReference type="SUPFAM" id="SSF53335">
    <property type="entry name" value="S-adenosyl-L-methionine-dependent methyltransferases"/>
    <property type="match status" value="1"/>
</dbReference>
<sequence>MKKIIILGINYLTLKIEKLIDNNKCKIVAFISDNPNNKGKYLNNIPVISLDEALTYFYDFIIVTNEVKPDKRLHDVLNLYEYINIFYDFEIYRAFFNLKNSFKNLEAFITGISYLEVGIDASKLPFNTVNMAVSSQDLFYDYEIAKFILNSKKQENHIKYSFIGLAYYSFDYDLSKSSAGSRSYFYYPFLKTLHNYKDKHNLCTEFNVFDKIIQGLFKNDYKTILFDLLRSTPESNWANFVNGSLNEDKIKSGHDLAMRNFNKNYPLTEKENILIFKNYIKLLKSNNITPIVVIAPTTEHYYKFLPKKLEDRFNFILGNIQKTENIKVLNYFRSNNYDNTDFYDVSHLNTKGTNKFTDALISNL</sequence>
<accession>A0A1S8LWU3</accession>
<dbReference type="AlphaFoldDB" id="A0A1S8LWU3"/>
<name>A0A1S8LWU3_9CLOT</name>
<reference evidence="1 2" key="1">
    <citation type="submission" date="2022-04" db="EMBL/GenBank/DDBJ databases">
        <title>Genome sequence of C. roseum typestrain.</title>
        <authorList>
            <person name="Poehlein A."/>
            <person name="Schoch T."/>
            <person name="Duerre P."/>
            <person name="Daniel R."/>
        </authorList>
    </citation>
    <scope>NUCLEOTIDE SEQUENCE [LARGE SCALE GENOMIC DNA]</scope>
    <source>
        <strain evidence="1 2">DSM 7320</strain>
    </source>
</reference>
<protein>
    <submittedName>
        <fullName evidence="1">Uncharacterized protein</fullName>
    </submittedName>
</protein>
<dbReference type="EMBL" id="CP096983">
    <property type="protein sequence ID" value="URZ13417.1"/>
    <property type="molecule type" value="Genomic_DNA"/>
</dbReference>
<dbReference type="KEGG" id="crw:CROST_041830"/>
<keyword evidence="2" id="KW-1185">Reference proteome</keyword>
<dbReference type="STRING" id="84029.CROST_30130"/>
<organism evidence="1 2">
    <name type="scientific">Clostridium felsineum</name>
    <dbReference type="NCBI Taxonomy" id="36839"/>
    <lineage>
        <taxon>Bacteria</taxon>
        <taxon>Bacillati</taxon>
        <taxon>Bacillota</taxon>
        <taxon>Clostridia</taxon>
        <taxon>Eubacteriales</taxon>
        <taxon>Clostridiaceae</taxon>
        <taxon>Clostridium</taxon>
    </lineage>
</organism>
<proteinExistence type="predicted"/>
<dbReference type="Proteomes" id="UP000190951">
    <property type="component" value="Chromosome"/>
</dbReference>